<comment type="subunit">
    <text evidence="1">Component of the lipopolysaccharide transport and assembly complex.</text>
</comment>
<dbReference type="Gene3D" id="2.60.450.10">
    <property type="entry name" value="Lipopolysaccharide (LPS) transport protein A like domain"/>
    <property type="match status" value="1"/>
</dbReference>
<name>A0ABU7LLH4_9PROT</name>
<evidence type="ECO:0000313" key="4">
    <source>
        <dbReference type="Proteomes" id="UP001354971"/>
    </source>
</evidence>
<comment type="function">
    <text evidence="1">Involved in the assembly of lipopolysaccharide (LPS) at the surface of the outer membrane.</text>
</comment>
<feature type="domain" description="LptD C-terminal" evidence="2">
    <location>
        <begin position="297"/>
        <end position="676"/>
    </location>
</feature>
<dbReference type="InterPro" id="IPR020889">
    <property type="entry name" value="LipoPS_assembly_LptD"/>
</dbReference>
<comment type="similarity">
    <text evidence="1">Belongs to the LptD family.</text>
</comment>
<feature type="chain" id="PRO_5044912424" description="LPS-assembly protein LptD" evidence="1">
    <location>
        <begin position="22"/>
        <end position="737"/>
    </location>
</feature>
<gene>
    <name evidence="1 3" type="primary">lptD</name>
    <name evidence="3" type="ORF">V0U79_00235</name>
</gene>
<evidence type="ECO:0000259" key="2">
    <source>
        <dbReference type="Pfam" id="PF04453"/>
    </source>
</evidence>
<accession>A0ABU7LLH4</accession>
<organism evidence="3 4">
    <name type="scientific">Hyphobacterium lacteum</name>
    <dbReference type="NCBI Taxonomy" id="3116575"/>
    <lineage>
        <taxon>Bacteria</taxon>
        <taxon>Pseudomonadati</taxon>
        <taxon>Pseudomonadota</taxon>
        <taxon>Alphaproteobacteria</taxon>
        <taxon>Maricaulales</taxon>
        <taxon>Maricaulaceae</taxon>
        <taxon>Hyphobacterium</taxon>
    </lineage>
</organism>
<proteinExistence type="inferred from homology"/>
<keyword evidence="1" id="KW-0732">Signal</keyword>
<dbReference type="Proteomes" id="UP001354971">
    <property type="component" value="Unassembled WGS sequence"/>
</dbReference>
<evidence type="ECO:0000313" key="3">
    <source>
        <dbReference type="EMBL" id="MEE2524778.1"/>
    </source>
</evidence>
<reference evidence="3 4" key="1">
    <citation type="submission" date="2024-01" db="EMBL/GenBank/DDBJ databases">
        <title>Hyphobacterium bacterium isolated from marine sediment.</title>
        <authorList>
            <person name="Zhao S."/>
        </authorList>
    </citation>
    <scope>NUCLEOTIDE SEQUENCE [LARGE SCALE GENOMIC DNA]</scope>
    <source>
        <strain evidence="4">HN65</strain>
    </source>
</reference>
<dbReference type="InterPro" id="IPR050218">
    <property type="entry name" value="LptD"/>
</dbReference>
<dbReference type="HAMAP" id="MF_01411">
    <property type="entry name" value="LPS_assembly_LptD"/>
    <property type="match status" value="1"/>
</dbReference>
<comment type="subcellular location">
    <subcellularLocation>
        <location evidence="1">Cell outer membrane</location>
    </subcellularLocation>
</comment>
<dbReference type="RefSeq" id="WP_330197446.1">
    <property type="nucleotide sequence ID" value="NZ_JAZDRP010000001.1"/>
</dbReference>
<protein>
    <recommendedName>
        <fullName evidence="1">LPS-assembly protein LptD</fullName>
    </recommendedName>
</protein>
<dbReference type="InterPro" id="IPR007543">
    <property type="entry name" value="LptD_C"/>
</dbReference>
<dbReference type="Pfam" id="PF04453">
    <property type="entry name" value="LptD"/>
    <property type="match status" value="1"/>
</dbReference>
<dbReference type="EMBL" id="JAZDRP010000001">
    <property type="protein sequence ID" value="MEE2524778.1"/>
    <property type="molecule type" value="Genomic_DNA"/>
</dbReference>
<evidence type="ECO:0000256" key="1">
    <source>
        <dbReference type="HAMAP-Rule" id="MF_01411"/>
    </source>
</evidence>
<comment type="caution">
    <text evidence="1">Lacks conserved residue(s) required for the propagation of feature annotation.</text>
</comment>
<keyword evidence="4" id="KW-1185">Reference proteome</keyword>
<comment type="caution">
    <text evidence="3">The sequence shown here is derived from an EMBL/GenBank/DDBJ whole genome shotgun (WGS) entry which is preliminary data.</text>
</comment>
<dbReference type="PANTHER" id="PTHR30189">
    <property type="entry name" value="LPS-ASSEMBLY PROTEIN"/>
    <property type="match status" value="1"/>
</dbReference>
<sequence precursor="true">MRSLLLSAVCLSVLVPGASLASECEIGLDKQTGLLTAETSDEPVYIEADTLIENREAGSYIARGNVVARQSGRTVEADELEYRPGQNRVIARGNVAIFSDNAPPQYADEVELDDELGEGLAVGFSTLLENNGRAAAAFAARRANGSLELTNAYYTACRIGGNGEEPTWRLRAARAVQDTEAEMIYYRDVRLEVLGVPVAYAPAFAHADPSSQRRSGFLFPSFGASSRLGVFYGQPYYWAISPYQDLTLTPRVMANSNPLMEIAYRKRFWSGDMEFEASYTNERDLDSDGNLFNDSEHRWHLFGGGEFDLNENWVWGFGVQLASDDFHLRTYDISETYNDYPGLFQPAPRRLMNQLYIRGRGDHYYAELATAGVQSLRETEIDDRLPVMAPIGEVRLTYPAGENFGRVRTIASTAVLTRNDGVDYQRASASVDWQARFIAPAGLVFEPFAAGRADYYSFEDVPGALPTDPVTEDSFGRFLGYAGAELSWPLINSSGETDTILEPMIQGLFASDASEQARIINEDSLTAELDETLLFDHNRATGYDLWEEGTRVTYGLRSTTFWGENNRLRGFIGQSRRIDGNPVFPANSGLFDDDSDIIVAGEVDLGQFSVMARTRVDSNDGTLNRVDVVASYTNDRFNGQIRYFGFDDALNRAGTSEEIQLTSQTRLTDRWSLVYNLQRDLDADVNRRQQVGFRYRDFCTDFEVLYQRENLNVGALGPSESIQFRVTLFTLGGIGSE</sequence>
<feature type="signal peptide" evidence="1">
    <location>
        <begin position="1"/>
        <end position="21"/>
    </location>
</feature>
<keyword evidence="1" id="KW-0472">Membrane</keyword>
<keyword evidence="1" id="KW-0998">Cell outer membrane</keyword>
<dbReference type="PANTHER" id="PTHR30189:SF1">
    <property type="entry name" value="LPS-ASSEMBLY PROTEIN LPTD"/>
    <property type="match status" value="1"/>
</dbReference>